<sequence length="311" mass="36616">MVVRRVRRAVGRRPVRRFNRFRYRSKFAYRRRPYRVRRAFRRRKFISRRLQNDVKFSCKSYEQAILAWVPPGGAKCTNSRCWNEFERDLTAALFFEKNVQFLNNLREYQWVKFNYIAVKIKELNYYAWTDTVVDGTGKITNISGLTALNFDNMPLYCMWDLEQDMSFGTGHHIQVDAESLSQYQFTKKLYPKNRRGVTFLWRFPKPWRQFLSSYEVRTTSGNVPWHTLMQNLTGIKNYRAPARLLCAHVNPFVETIIPTDPAYGVKGRTQLAYNFYLGVSFKGRSVQGVVPSAADVSKTYLVESDNLVEVV</sequence>
<name>A0A8A4XCL1_9VIRU</name>
<reference evidence="1" key="1">
    <citation type="submission" date="2020-10" db="EMBL/GenBank/DDBJ databases">
        <title>CRESS DNA virus dark matter in the feces of wild birds.</title>
        <authorList>
            <person name="Yang S."/>
            <person name="Zhang W."/>
        </authorList>
    </citation>
    <scope>NUCLEOTIDE SEQUENCE</scope>
    <source>
        <strain evidence="1">Muf159cir1</strain>
    </source>
</reference>
<proteinExistence type="predicted"/>
<accession>A0A8A4XCL1</accession>
<protein>
    <submittedName>
        <fullName evidence="1">Capsid protein</fullName>
    </submittedName>
</protein>
<organism evidence="1">
    <name type="scientific">Ficedula mugimaki CRESS-DNA-virus sp</name>
    <dbReference type="NCBI Taxonomy" id="2815035"/>
    <lineage>
        <taxon>Viruses</taxon>
        <taxon>Monodnaviria</taxon>
        <taxon>Shotokuvirae</taxon>
        <taxon>Cressdnaviricota</taxon>
    </lineage>
</organism>
<dbReference type="EMBL" id="MW182753">
    <property type="protein sequence ID" value="QTE03360.1"/>
    <property type="molecule type" value="Genomic_DNA"/>
</dbReference>
<evidence type="ECO:0000313" key="1">
    <source>
        <dbReference type="EMBL" id="QTE03360.1"/>
    </source>
</evidence>